<dbReference type="VEuPathDB" id="FungiDB:MCYG_04619"/>
<dbReference type="EMBL" id="DS995704">
    <property type="protein sequence ID" value="EEQ31800.1"/>
    <property type="molecule type" value="Genomic_DNA"/>
</dbReference>
<evidence type="ECO:0000313" key="1">
    <source>
        <dbReference type="EMBL" id="EEQ31800.1"/>
    </source>
</evidence>
<dbReference type="Proteomes" id="UP000002035">
    <property type="component" value="Unassembled WGS sequence"/>
</dbReference>
<keyword evidence="2" id="KW-1185">Reference proteome</keyword>
<accession>C5FNU7</accession>
<dbReference type="AlphaFoldDB" id="C5FNU7"/>
<dbReference type="RefSeq" id="XP_002846882.1">
    <property type="nucleotide sequence ID" value="XM_002846836.1"/>
</dbReference>
<evidence type="ECO:0000313" key="2">
    <source>
        <dbReference type="Proteomes" id="UP000002035"/>
    </source>
</evidence>
<gene>
    <name evidence="1" type="ORF">MCYG_04619</name>
</gene>
<reference evidence="2" key="1">
    <citation type="journal article" date="2012" name="MBio">
        <title>Comparative genome analysis of Trichophyton rubrum and related dermatophytes reveals candidate genes involved in infection.</title>
        <authorList>
            <person name="Martinez D.A."/>
            <person name="Oliver B.G."/>
            <person name="Graeser Y."/>
            <person name="Goldberg J.M."/>
            <person name="Li W."/>
            <person name="Martinez-Rossi N.M."/>
            <person name="Monod M."/>
            <person name="Shelest E."/>
            <person name="Barton R.C."/>
            <person name="Birch E."/>
            <person name="Brakhage A.A."/>
            <person name="Chen Z."/>
            <person name="Gurr S.J."/>
            <person name="Heiman D."/>
            <person name="Heitman J."/>
            <person name="Kosti I."/>
            <person name="Rossi A."/>
            <person name="Saif S."/>
            <person name="Samalova M."/>
            <person name="Saunders C.W."/>
            <person name="Shea T."/>
            <person name="Summerbell R.C."/>
            <person name="Xu J."/>
            <person name="Young S."/>
            <person name="Zeng Q."/>
            <person name="Birren B.W."/>
            <person name="Cuomo C.A."/>
            <person name="White T.C."/>
        </authorList>
    </citation>
    <scope>NUCLEOTIDE SEQUENCE [LARGE SCALE GENOMIC DNA]</scope>
    <source>
        <strain evidence="2">ATCC MYA-4605 / CBS 113480</strain>
    </source>
</reference>
<sequence>MAMVVQTPPYCGWRREACMSVKHGDIGAVIRELREWCGGYPYLIGGLGRRSISGMKNITFWCTSEELSVPNGQAWTLPLSFSVLLTIFFYDENVLWAAFDRKSEE</sequence>
<dbReference type="HOGENOM" id="CLU_2235971_0_0_1"/>
<proteinExistence type="predicted"/>
<organism evidence="1 2">
    <name type="scientific">Arthroderma otae (strain ATCC MYA-4605 / CBS 113480)</name>
    <name type="common">Microsporum canis</name>
    <dbReference type="NCBI Taxonomy" id="554155"/>
    <lineage>
        <taxon>Eukaryota</taxon>
        <taxon>Fungi</taxon>
        <taxon>Dikarya</taxon>
        <taxon>Ascomycota</taxon>
        <taxon>Pezizomycotina</taxon>
        <taxon>Eurotiomycetes</taxon>
        <taxon>Eurotiomycetidae</taxon>
        <taxon>Onygenales</taxon>
        <taxon>Arthrodermataceae</taxon>
        <taxon>Microsporum</taxon>
    </lineage>
</organism>
<dbReference type="GeneID" id="9229997"/>
<name>C5FNU7_ARTOC</name>
<protein>
    <submittedName>
        <fullName evidence="1">Uncharacterized protein</fullName>
    </submittedName>
</protein>